<comment type="caution">
    <text evidence="2">The sequence shown here is derived from an EMBL/GenBank/DDBJ whole genome shotgun (WGS) entry which is preliminary data.</text>
</comment>
<sequence length="378" mass="42533">MGSPKKSKKPQGDVDKQLSTDVNNYLSVTQSYDLMRYIFSHISGRELCNSSKVCKLWRDAAFRELKTRKSVIQFGSPKNFFKTNGHANKDFDNKLTNKPMLGLLFSSSRCKLPECLPPHVPSSCVCLSIKNYGLIVNSTEHEHAQNLLAYTFLPEDPTVSMNLFIESRCRRKAETNLPPNSYAVSDLRSLFELVFSDTPTITNVKCIIIFVIDNNPFSFADLSSYIKDNKIAFWGGAVRNFSCSLSSTTVTNTSFMGIVISGDNVRSWSTILTRDDETEESVVTKLTELKKRVQLLKHSIGLMFSCVARGSGWYDGNKKNVEATIFKNLFPTIPLIGSFGNGELGSYSFEDNSDVKNRRPFQLNHQYSTTIMILTYGK</sequence>
<name>A0AAV7JA34_COTGL</name>
<dbReference type="SUPFAM" id="SSF81383">
    <property type="entry name" value="F-box domain"/>
    <property type="match status" value="1"/>
</dbReference>
<evidence type="ECO:0000313" key="2">
    <source>
        <dbReference type="EMBL" id="KAH0569108.1"/>
    </source>
</evidence>
<reference evidence="2 3" key="1">
    <citation type="journal article" date="2021" name="J. Hered.">
        <title>A chromosome-level genome assembly of the parasitoid wasp, Cotesia glomerata (Hymenoptera: Braconidae).</title>
        <authorList>
            <person name="Pinto B.J."/>
            <person name="Weis J.J."/>
            <person name="Gamble T."/>
            <person name="Ode P.J."/>
            <person name="Paul R."/>
            <person name="Zaspel J.M."/>
        </authorList>
    </citation>
    <scope>NUCLEOTIDE SEQUENCE [LARGE SCALE GENOMIC DNA]</scope>
    <source>
        <strain evidence="2">CgM1</strain>
    </source>
</reference>
<dbReference type="PANTHER" id="PTHR14939">
    <property type="entry name" value="F-BOX ONLY PROTEIN 22"/>
    <property type="match status" value="1"/>
</dbReference>
<dbReference type="InterPro" id="IPR001810">
    <property type="entry name" value="F-box_dom"/>
</dbReference>
<dbReference type="GO" id="GO:0032436">
    <property type="term" value="P:positive regulation of proteasomal ubiquitin-dependent protein catabolic process"/>
    <property type="evidence" value="ECO:0007669"/>
    <property type="project" value="TreeGrafter"/>
</dbReference>
<organism evidence="2 3">
    <name type="scientific">Cotesia glomerata</name>
    <name type="common">Lepidopteran parasitic wasp</name>
    <name type="synonym">Apanteles glomeratus</name>
    <dbReference type="NCBI Taxonomy" id="32391"/>
    <lineage>
        <taxon>Eukaryota</taxon>
        <taxon>Metazoa</taxon>
        <taxon>Ecdysozoa</taxon>
        <taxon>Arthropoda</taxon>
        <taxon>Hexapoda</taxon>
        <taxon>Insecta</taxon>
        <taxon>Pterygota</taxon>
        <taxon>Neoptera</taxon>
        <taxon>Endopterygota</taxon>
        <taxon>Hymenoptera</taxon>
        <taxon>Apocrita</taxon>
        <taxon>Ichneumonoidea</taxon>
        <taxon>Braconidae</taxon>
        <taxon>Microgastrinae</taxon>
        <taxon>Cotesia</taxon>
    </lineage>
</organism>
<dbReference type="CDD" id="cd09917">
    <property type="entry name" value="F-box_SF"/>
    <property type="match status" value="1"/>
</dbReference>
<feature type="domain" description="F-box" evidence="1">
    <location>
        <begin position="33"/>
        <end position="64"/>
    </location>
</feature>
<dbReference type="AlphaFoldDB" id="A0AAV7JA34"/>
<evidence type="ECO:0000259" key="1">
    <source>
        <dbReference type="Pfam" id="PF12937"/>
    </source>
</evidence>
<dbReference type="GO" id="GO:0000209">
    <property type="term" value="P:protein polyubiquitination"/>
    <property type="evidence" value="ECO:0007669"/>
    <property type="project" value="TreeGrafter"/>
</dbReference>
<dbReference type="Gene3D" id="1.20.1280.50">
    <property type="match status" value="1"/>
</dbReference>
<protein>
    <recommendedName>
        <fullName evidence="1">F-box domain-containing protein</fullName>
    </recommendedName>
</protein>
<dbReference type="InterPro" id="IPR036047">
    <property type="entry name" value="F-box-like_dom_sf"/>
</dbReference>
<dbReference type="EMBL" id="JAHXZJ010000001">
    <property type="protein sequence ID" value="KAH0569108.1"/>
    <property type="molecule type" value="Genomic_DNA"/>
</dbReference>
<accession>A0AAV7JA34</accession>
<keyword evidence="3" id="KW-1185">Reference proteome</keyword>
<gene>
    <name evidence="2" type="ORF">KQX54_021816</name>
</gene>
<evidence type="ECO:0000313" key="3">
    <source>
        <dbReference type="Proteomes" id="UP000826195"/>
    </source>
</evidence>
<proteinExistence type="predicted"/>
<dbReference type="Proteomes" id="UP000826195">
    <property type="component" value="Unassembled WGS sequence"/>
</dbReference>
<dbReference type="Pfam" id="PF12937">
    <property type="entry name" value="F-box-like"/>
    <property type="match status" value="1"/>
</dbReference>
<dbReference type="PANTHER" id="PTHR14939:SF5">
    <property type="entry name" value="F-BOX ONLY PROTEIN 22"/>
    <property type="match status" value="1"/>
</dbReference>